<sequence>MKTTFLLLGACTILSTLSFAPDAKAAVTMTLGGGLGSQATGSACGAPHQFEGFSVHSSSPVSLPDGTYRAFMGGSTSWQIKKFNTTDPDIPIQGFVRVDVIEVSVFGAETIRASYVRSLDTSGVYGATATTGALIPDNQEFGTFVAGANSGARYIVRGTAWSDACSRAYVINVRVDLVQQ</sequence>
<organism evidence="2 3">
    <name type="scientific">Labilithrix luteola</name>
    <dbReference type="NCBI Taxonomy" id="1391654"/>
    <lineage>
        <taxon>Bacteria</taxon>
        <taxon>Pseudomonadati</taxon>
        <taxon>Myxococcota</taxon>
        <taxon>Polyangia</taxon>
        <taxon>Polyangiales</taxon>
        <taxon>Labilitrichaceae</taxon>
        <taxon>Labilithrix</taxon>
    </lineage>
</organism>
<dbReference type="AlphaFoldDB" id="A0A0K1Q6H4"/>
<keyword evidence="3" id="KW-1185">Reference proteome</keyword>
<protein>
    <submittedName>
        <fullName evidence="2">Uncharacterized protein</fullName>
    </submittedName>
</protein>
<feature type="signal peptide" evidence="1">
    <location>
        <begin position="1"/>
        <end position="25"/>
    </location>
</feature>
<dbReference type="Proteomes" id="UP000064967">
    <property type="component" value="Chromosome"/>
</dbReference>
<feature type="chain" id="PRO_5005466679" evidence="1">
    <location>
        <begin position="26"/>
        <end position="180"/>
    </location>
</feature>
<accession>A0A0K1Q6H4</accession>
<dbReference type="KEGG" id="llu:AKJ09_07905"/>
<proteinExistence type="predicted"/>
<reference evidence="2 3" key="1">
    <citation type="submission" date="2015-08" db="EMBL/GenBank/DDBJ databases">
        <authorList>
            <person name="Babu N.S."/>
            <person name="Beckwith C.J."/>
            <person name="Beseler K.G."/>
            <person name="Brison A."/>
            <person name="Carone J.V."/>
            <person name="Caskin T.P."/>
            <person name="Diamond M."/>
            <person name="Durham M.E."/>
            <person name="Foxe J.M."/>
            <person name="Go M."/>
            <person name="Henderson B.A."/>
            <person name="Jones I.B."/>
            <person name="McGettigan J.A."/>
            <person name="Micheletti S.J."/>
            <person name="Nasrallah M.E."/>
            <person name="Ortiz D."/>
            <person name="Piller C.R."/>
            <person name="Privatt S.R."/>
            <person name="Schneider S.L."/>
            <person name="Sharp S."/>
            <person name="Smith T.C."/>
            <person name="Stanton J.D."/>
            <person name="Ullery H.E."/>
            <person name="Wilson R.J."/>
            <person name="Serrano M.G."/>
            <person name="Buck G."/>
            <person name="Lee V."/>
            <person name="Wang Y."/>
            <person name="Carvalho R."/>
            <person name="Voegtly L."/>
            <person name="Shi R."/>
            <person name="Duckworth R."/>
            <person name="Johnson A."/>
            <person name="Loviza R."/>
            <person name="Walstead R."/>
            <person name="Shah Z."/>
            <person name="Kiflezghi M."/>
            <person name="Wade K."/>
            <person name="Ball S.L."/>
            <person name="Bradley K.W."/>
            <person name="Asai D.J."/>
            <person name="Bowman C.A."/>
            <person name="Russell D.A."/>
            <person name="Pope W.H."/>
            <person name="Jacobs-Sera D."/>
            <person name="Hendrix R.W."/>
            <person name="Hatfull G.F."/>
        </authorList>
    </citation>
    <scope>NUCLEOTIDE SEQUENCE [LARGE SCALE GENOMIC DNA]</scope>
    <source>
        <strain evidence="2 3">DSM 27648</strain>
    </source>
</reference>
<evidence type="ECO:0000313" key="2">
    <source>
        <dbReference type="EMBL" id="AKV01242.1"/>
    </source>
</evidence>
<evidence type="ECO:0000313" key="3">
    <source>
        <dbReference type="Proteomes" id="UP000064967"/>
    </source>
</evidence>
<name>A0A0K1Q6H4_9BACT</name>
<keyword evidence="1" id="KW-0732">Signal</keyword>
<dbReference type="EMBL" id="CP012333">
    <property type="protein sequence ID" value="AKV01242.1"/>
    <property type="molecule type" value="Genomic_DNA"/>
</dbReference>
<evidence type="ECO:0000256" key="1">
    <source>
        <dbReference type="SAM" id="SignalP"/>
    </source>
</evidence>
<dbReference type="RefSeq" id="WP_146652380.1">
    <property type="nucleotide sequence ID" value="NZ_CP012333.1"/>
</dbReference>
<gene>
    <name evidence="2" type="ORF">AKJ09_07905</name>
</gene>